<accession>A0ABT7G3C3</accession>
<reference evidence="2 3" key="1">
    <citation type="submission" date="2023-05" db="EMBL/GenBank/DDBJ databases">
        <title>Metabolic capabilities are highly conserved among human nasal-associated Corynebacterium species in pangenomic analyses.</title>
        <authorList>
            <person name="Tran T.H."/>
            <person name="Roberts A.Q."/>
            <person name="Escapa I.F."/>
            <person name="Gao W."/>
            <person name="Conlan S."/>
            <person name="Kong H."/>
            <person name="Segre J.A."/>
            <person name="Kelly M.S."/>
            <person name="Lemon K.P."/>
        </authorList>
    </citation>
    <scope>NUCLEOTIDE SEQUENCE [LARGE SCALE GENOMIC DNA]</scope>
    <source>
        <strain evidence="2 3">KPL2811</strain>
    </source>
</reference>
<keyword evidence="3" id="KW-1185">Reference proteome</keyword>
<evidence type="ECO:0000313" key="3">
    <source>
        <dbReference type="Proteomes" id="UP001243856"/>
    </source>
</evidence>
<sequence>MPRKFDQDAKDRVVHLVEDRILAENMSMQEACKIVAPKLGVSWHAARQWAQSARREGRVTNPSPEDLVAEVTKLRRENQELRDTNELLKAASAFSPHDQARNVKK</sequence>
<dbReference type="Pfam" id="PF01527">
    <property type="entry name" value="HTH_Tnp_1"/>
    <property type="match status" value="1"/>
</dbReference>
<proteinExistence type="predicted"/>
<dbReference type="Gene3D" id="1.10.10.10">
    <property type="entry name" value="Winged helix-like DNA-binding domain superfamily/Winged helix DNA-binding domain"/>
    <property type="match status" value="1"/>
</dbReference>
<evidence type="ECO:0000313" key="2">
    <source>
        <dbReference type="EMBL" id="MDK4300781.1"/>
    </source>
</evidence>
<gene>
    <name evidence="2" type="ORF">QPX45_05875</name>
</gene>
<dbReference type="InterPro" id="IPR036388">
    <property type="entry name" value="WH-like_DNA-bd_sf"/>
</dbReference>
<feature type="region of interest" description="Disordered" evidence="1">
    <location>
        <begin position="86"/>
        <end position="105"/>
    </location>
</feature>
<comment type="caution">
    <text evidence="2">The sequence shown here is derived from an EMBL/GenBank/DDBJ whole genome shotgun (WGS) entry which is preliminary data.</text>
</comment>
<dbReference type="RefSeq" id="WP_259816318.1">
    <property type="nucleotide sequence ID" value="NZ_CP100364.1"/>
</dbReference>
<name>A0ABT7G3C3_9CORY</name>
<dbReference type="InterPro" id="IPR009057">
    <property type="entry name" value="Homeodomain-like_sf"/>
</dbReference>
<dbReference type="SUPFAM" id="SSF46689">
    <property type="entry name" value="Homeodomain-like"/>
    <property type="match status" value="1"/>
</dbReference>
<protein>
    <submittedName>
        <fullName evidence="2">Transposase</fullName>
    </submittedName>
</protein>
<dbReference type="Proteomes" id="UP001243856">
    <property type="component" value="Unassembled WGS sequence"/>
</dbReference>
<dbReference type="EMBL" id="JASNVK010000008">
    <property type="protein sequence ID" value="MDK4300781.1"/>
    <property type="molecule type" value="Genomic_DNA"/>
</dbReference>
<organism evidence="2 3">
    <name type="scientific">Corynebacterium propinquum</name>
    <dbReference type="NCBI Taxonomy" id="43769"/>
    <lineage>
        <taxon>Bacteria</taxon>
        <taxon>Bacillati</taxon>
        <taxon>Actinomycetota</taxon>
        <taxon>Actinomycetes</taxon>
        <taxon>Mycobacteriales</taxon>
        <taxon>Corynebacteriaceae</taxon>
        <taxon>Corynebacterium</taxon>
    </lineage>
</organism>
<dbReference type="InterPro" id="IPR002514">
    <property type="entry name" value="Transposase_8"/>
</dbReference>
<evidence type="ECO:0000256" key="1">
    <source>
        <dbReference type="SAM" id="MobiDB-lite"/>
    </source>
</evidence>